<proteinExistence type="predicted"/>
<dbReference type="InterPro" id="IPR029055">
    <property type="entry name" value="Ntn_hydrolases_N"/>
</dbReference>
<dbReference type="AlphaFoldDB" id="A0A6N9Z1N4"/>
<feature type="site" description="Cleavage; by autolysis" evidence="6">
    <location>
        <begin position="201"/>
        <end position="202"/>
    </location>
</feature>
<sequence>MTQQGSAPLATVESAGGESGITLIIHAGAGDRGRHHTPERSAQVRVDLRRALDAGYAVLETGGAAEDAVVAAIHVMEDAPEFNAGRGAALTGDGLARMDACLMDGDGEVGAVAGVSTVKNPIDAARAVKDRTKHVLFADPTDEEIAAWGVETRPNEYFVTEARQRSLAEAQAGGDAWEKRAGEPVGAGTSGGGVIGDEKHGTIGAVARDAAGHIAAGTSTGGITNQMHGRVGDSPLPGCGTFADQRTVAVSCTGIGEAFIKAVAAHQVADRVRFAGESVHDAAVATLGEVAAHRGDGGMIVLPAQGRGVVAYNSEMMNFGYRSAAGERVNG</sequence>
<evidence type="ECO:0000256" key="6">
    <source>
        <dbReference type="PIRSR" id="PIRSR600246-3"/>
    </source>
</evidence>
<comment type="caution">
    <text evidence="8">The sequence shown here is derived from an EMBL/GenBank/DDBJ whole genome shotgun (WGS) entry which is preliminary data.</text>
</comment>
<dbReference type="Gene3D" id="3.60.20.30">
    <property type="entry name" value="(Glycosyl)asparaginase"/>
    <property type="match status" value="1"/>
</dbReference>
<organism evidence="8 9">
    <name type="scientific">Bifidobacterium aerophilum</name>
    <dbReference type="NCBI Taxonomy" id="1798155"/>
    <lineage>
        <taxon>Bacteria</taxon>
        <taxon>Bacillati</taxon>
        <taxon>Actinomycetota</taxon>
        <taxon>Actinomycetes</taxon>
        <taxon>Bifidobacteriales</taxon>
        <taxon>Bifidobacteriaceae</taxon>
        <taxon>Bifidobacterium</taxon>
    </lineage>
</organism>
<feature type="active site" description="Nucleophile" evidence="4">
    <location>
        <position position="202"/>
    </location>
</feature>
<dbReference type="GO" id="GO:0016811">
    <property type="term" value="F:hydrolase activity, acting on carbon-nitrogen (but not peptide) bonds, in linear amides"/>
    <property type="evidence" value="ECO:0007669"/>
    <property type="project" value="UniProtKB-ARBA"/>
</dbReference>
<dbReference type="PANTHER" id="PTHR10188:SF6">
    <property type="entry name" value="N(4)-(BETA-N-ACETYLGLUCOSAMINYL)-L-ASPARAGINASE"/>
    <property type="match status" value="1"/>
</dbReference>
<dbReference type="Pfam" id="PF01112">
    <property type="entry name" value="Asparaginase_2"/>
    <property type="match status" value="1"/>
</dbReference>
<accession>A0A6N9Z1N4</accession>
<dbReference type="FunFam" id="3.60.20.30:FF:000001">
    <property type="entry name" value="Isoaspartyl peptidase/L-asparaginase"/>
    <property type="match status" value="1"/>
</dbReference>
<evidence type="ECO:0000256" key="1">
    <source>
        <dbReference type="ARBA" id="ARBA00022670"/>
    </source>
</evidence>
<dbReference type="InterPro" id="IPR000246">
    <property type="entry name" value="Peptidase_T2"/>
</dbReference>
<keyword evidence="2" id="KW-0378">Hydrolase</keyword>
<feature type="region of interest" description="Disordered" evidence="7">
    <location>
        <begin position="173"/>
        <end position="196"/>
    </location>
</feature>
<name>A0A6N9Z1N4_9BIFI</name>
<evidence type="ECO:0000313" key="8">
    <source>
        <dbReference type="EMBL" id="NEG88410.1"/>
    </source>
</evidence>
<dbReference type="SUPFAM" id="SSF56235">
    <property type="entry name" value="N-terminal nucleophile aminohydrolases (Ntn hydrolases)"/>
    <property type="match status" value="1"/>
</dbReference>
<evidence type="ECO:0000256" key="5">
    <source>
        <dbReference type="PIRSR" id="PIRSR600246-2"/>
    </source>
</evidence>
<reference evidence="8 9" key="1">
    <citation type="submission" date="2019-10" db="EMBL/GenBank/DDBJ databases">
        <title>Bifidobacterium from non-human primates.</title>
        <authorList>
            <person name="Modesto M."/>
        </authorList>
    </citation>
    <scope>NUCLEOTIDE SEQUENCE [LARGE SCALE GENOMIC DNA]</scope>
    <source>
        <strain evidence="8 9">TRE17</strain>
    </source>
</reference>
<protein>
    <submittedName>
        <fullName evidence="8">Isoaspartyl peptidase/L-asparaginase</fullName>
    </submittedName>
</protein>
<feature type="binding site" evidence="5">
    <location>
        <begin position="253"/>
        <end position="256"/>
    </location>
    <ligand>
        <name>substrate</name>
    </ligand>
</feature>
<keyword evidence="9" id="KW-1185">Reference proteome</keyword>
<keyword evidence="3" id="KW-0068">Autocatalytic cleavage</keyword>
<keyword evidence="1" id="KW-0645">Protease</keyword>
<evidence type="ECO:0000256" key="7">
    <source>
        <dbReference type="SAM" id="MobiDB-lite"/>
    </source>
</evidence>
<feature type="binding site" evidence="5">
    <location>
        <begin position="230"/>
        <end position="233"/>
    </location>
    <ligand>
        <name>substrate</name>
    </ligand>
</feature>
<dbReference type="GO" id="GO:0006508">
    <property type="term" value="P:proteolysis"/>
    <property type="evidence" value="ECO:0007669"/>
    <property type="project" value="UniProtKB-KW"/>
</dbReference>
<evidence type="ECO:0000313" key="9">
    <source>
        <dbReference type="Proteomes" id="UP000469194"/>
    </source>
</evidence>
<dbReference type="GO" id="GO:0008233">
    <property type="term" value="F:peptidase activity"/>
    <property type="evidence" value="ECO:0007669"/>
    <property type="project" value="UniProtKB-KW"/>
</dbReference>
<dbReference type="Proteomes" id="UP000469194">
    <property type="component" value="Unassembled WGS sequence"/>
</dbReference>
<gene>
    <name evidence="8" type="ORF">GFD25_00015</name>
</gene>
<dbReference type="RefSeq" id="WP_163228665.1">
    <property type="nucleotide sequence ID" value="NZ_WHZW01000001.1"/>
</dbReference>
<evidence type="ECO:0000256" key="2">
    <source>
        <dbReference type="ARBA" id="ARBA00022801"/>
    </source>
</evidence>
<evidence type="ECO:0000256" key="4">
    <source>
        <dbReference type="PIRSR" id="PIRSR600246-1"/>
    </source>
</evidence>
<dbReference type="EMBL" id="WHZW01000001">
    <property type="protein sequence ID" value="NEG88410.1"/>
    <property type="molecule type" value="Genomic_DNA"/>
</dbReference>
<dbReference type="CDD" id="cd04512">
    <property type="entry name" value="Ntn_Asparaginase_2_like"/>
    <property type="match status" value="1"/>
</dbReference>
<evidence type="ECO:0000256" key="3">
    <source>
        <dbReference type="ARBA" id="ARBA00022813"/>
    </source>
</evidence>
<dbReference type="PANTHER" id="PTHR10188">
    <property type="entry name" value="L-ASPARAGINASE"/>
    <property type="match status" value="1"/>
</dbReference>